<comment type="caution">
    <text evidence="2">The sequence shown here is derived from an EMBL/GenBank/DDBJ whole genome shotgun (WGS) entry which is preliminary data.</text>
</comment>
<evidence type="ECO:0000313" key="2">
    <source>
        <dbReference type="EMBL" id="CCO47804.1"/>
    </source>
</evidence>
<evidence type="ECO:0000313" key="3">
    <source>
        <dbReference type="Proteomes" id="UP000018211"/>
    </source>
</evidence>
<dbReference type="SUPFAM" id="SSF51735">
    <property type="entry name" value="NAD(P)-binding Rossmann-fold domains"/>
    <property type="match status" value="1"/>
</dbReference>
<organism evidence="2 3">
    <name type="scientific">Vibrio nigripulchritudo SOn1</name>
    <dbReference type="NCBI Taxonomy" id="1238450"/>
    <lineage>
        <taxon>Bacteria</taxon>
        <taxon>Pseudomonadati</taxon>
        <taxon>Pseudomonadota</taxon>
        <taxon>Gammaproteobacteria</taxon>
        <taxon>Vibrionales</taxon>
        <taxon>Vibrionaceae</taxon>
        <taxon>Vibrio</taxon>
    </lineage>
</organism>
<name>A0AAV2VT93_9VIBR</name>
<dbReference type="AlphaFoldDB" id="A0AAV2VT93"/>
<evidence type="ECO:0000259" key="1">
    <source>
        <dbReference type="Pfam" id="PF01370"/>
    </source>
</evidence>
<dbReference type="EMBL" id="CAOF01000127">
    <property type="protein sequence ID" value="CCO47804.1"/>
    <property type="molecule type" value="Genomic_DNA"/>
</dbReference>
<proteinExistence type="predicted"/>
<accession>A0AAV2VT93</accession>
<dbReference type="Proteomes" id="UP000018211">
    <property type="component" value="Unassembled WGS sequence"/>
</dbReference>
<feature type="domain" description="NAD-dependent epimerase/dehydratase" evidence="1">
    <location>
        <begin position="16"/>
        <end position="224"/>
    </location>
</feature>
<dbReference type="Pfam" id="PF01370">
    <property type="entry name" value="Epimerase"/>
    <property type="match status" value="1"/>
</dbReference>
<dbReference type="RefSeq" id="WP_022612487.1">
    <property type="nucleotide sequence ID" value="NZ_LK391965.1"/>
</dbReference>
<reference evidence="2 3" key="1">
    <citation type="journal article" date="2013" name="ISME J.">
        <title>Comparative genomics of pathogenic lineages of Vibrio nigripulchritudo identifies virulence-associated traits.</title>
        <authorList>
            <person name="Goudenege D."/>
            <person name="Labreuche Y."/>
            <person name="Krin E."/>
            <person name="Ansquer D."/>
            <person name="Mangenot S."/>
            <person name="Calteau A."/>
            <person name="Medigue C."/>
            <person name="Mazel D."/>
            <person name="Polz M.F."/>
            <person name="Le Roux F."/>
        </authorList>
    </citation>
    <scope>NUCLEOTIDE SEQUENCE [LARGE SCALE GENOMIC DNA]</scope>
    <source>
        <strain evidence="2 3">SOn1</strain>
    </source>
</reference>
<dbReference type="Gene3D" id="3.40.50.720">
    <property type="entry name" value="NAD(P)-binding Rossmann-like Domain"/>
    <property type="match status" value="1"/>
</dbReference>
<dbReference type="InterPro" id="IPR036291">
    <property type="entry name" value="NAD(P)-bd_dom_sf"/>
</dbReference>
<sequence length="322" mass="36466">MDKSKNFQNAENGKSALVLGITGGFGRYVALALKNEGWAVTGITRSKAKLDSELMQFNIVEGDATDIEFLSKIANGQDVLVYGLNPEYHLWSKYCKQWLNTSLEVALKLQLKLVFPANVYNYDPERSPTIYEETAFSPVSSKGTLRVEMENQIKNFCLAGGNALLIRAGDFIAQNAPSAWFNFLVEMKADKTILQLPSDDSITHSWAYLPDLANVVTKLLEREETQGLETYHYAGLNITFREIERSLQKVRGLPVKTKRFPWWALAIIGLFSYQMKAVREMRYLWQKPLALDDTKLQNALEGTVLQRSLDEVIADLELKRQA</sequence>
<gene>
    <name evidence="2" type="ORF">VIBNISOn1_360038</name>
</gene>
<protein>
    <submittedName>
        <fullName evidence="2">Nucleoside-diphosphate-sugar epimerase</fullName>
    </submittedName>
</protein>
<dbReference type="InterPro" id="IPR001509">
    <property type="entry name" value="Epimerase_deHydtase"/>
</dbReference>